<name>A0A9P0H936_NEZVI</name>
<dbReference type="Proteomes" id="UP001152798">
    <property type="component" value="Chromosome 4"/>
</dbReference>
<evidence type="ECO:0000256" key="1">
    <source>
        <dbReference type="ARBA" id="ARBA00004651"/>
    </source>
</evidence>
<evidence type="ECO:0000256" key="2">
    <source>
        <dbReference type="ARBA" id="ARBA00022475"/>
    </source>
</evidence>
<reference evidence="9" key="1">
    <citation type="submission" date="2022-01" db="EMBL/GenBank/DDBJ databases">
        <authorList>
            <person name="King R."/>
        </authorList>
    </citation>
    <scope>NUCLEOTIDE SEQUENCE</scope>
</reference>
<evidence type="ECO:0000256" key="6">
    <source>
        <dbReference type="ARBA" id="ARBA00023170"/>
    </source>
</evidence>
<keyword evidence="7" id="KW-0325">Glycoprotein</keyword>
<dbReference type="PANTHER" id="PTHR42643">
    <property type="entry name" value="IONOTROPIC RECEPTOR 20A-RELATED"/>
    <property type="match status" value="1"/>
</dbReference>
<accession>A0A9P0H936</accession>
<keyword evidence="10" id="KW-1185">Reference proteome</keyword>
<keyword evidence="4 8" id="KW-1133">Transmembrane helix</keyword>
<feature type="transmembrane region" description="Helical" evidence="8">
    <location>
        <begin position="239"/>
        <end position="265"/>
    </location>
</feature>
<keyword evidence="3 8" id="KW-0812">Transmembrane</keyword>
<organism evidence="9 10">
    <name type="scientific">Nezara viridula</name>
    <name type="common">Southern green stink bug</name>
    <name type="synonym">Cimex viridulus</name>
    <dbReference type="NCBI Taxonomy" id="85310"/>
    <lineage>
        <taxon>Eukaryota</taxon>
        <taxon>Metazoa</taxon>
        <taxon>Ecdysozoa</taxon>
        <taxon>Arthropoda</taxon>
        <taxon>Hexapoda</taxon>
        <taxon>Insecta</taxon>
        <taxon>Pterygota</taxon>
        <taxon>Neoptera</taxon>
        <taxon>Paraneoptera</taxon>
        <taxon>Hemiptera</taxon>
        <taxon>Heteroptera</taxon>
        <taxon>Panheteroptera</taxon>
        <taxon>Pentatomomorpha</taxon>
        <taxon>Pentatomoidea</taxon>
        <taxon>Pentatomidae</taxon>
        <taxon>Pentatominae</taxon>
        <taxon>Nezara</taxon>
    </lineage>
</organism>
<dbReference type="EMBL" id="OV725080">
    <property type="protein sequence ID" value="CAH1397681.1"/>
    <property type="molecule type" value="Genomic_DNA"/>
</dbReference>
<dbReference type="InterPro" id="IPR052192">
    <property type="entry name" value="Insect_Ionotropic_Sensory_Rcpt"/>
</dbReference>
<keyword evidence="2" id="KW-1003">Cell membrane</keyword>
<sequence length="525" mass="60317">MIQIKHHTFDEKEESRPPYVRGWFIDLNCTKNMNFFRTINGLEGIWLGYPVKSLNMNLTKIRLDSDVVVGTEDGLLWDLYNNTKRQLKVSSAGTWIPPKISMPNSKHRYDLNGTVLKGVLLELELQFFKNNMTEKIGDYSYYPEWETSERLAYVYIQNLASFYNFEIEIVPSETWGYVLPNGSFGGMVGVIERGKADFGLTACAMREDRMRAVNFVPQLQDLRFICLFMEERIRGTYSALILPFSFNVWLCIFAAIVAGAAIFSLVQNRDVTEGIIFVTAILSQQGLLHDHNRMSARVYSISLLFLGLVLYSYYSAAIMNGLLSPVPPSIHNELELQQSTMKASIAKVPYLMATFSQKAYLTAGMFAKTREHEETMMDPFIGLDRVRKERFILISDDLALYGILKVAYTDLEKCNVREIETMRPFPLSNPIRKDSPFREMIAQGMLRLQENGMGKRDRMVWYPPRPHCFASTIYTHVTLEAVGLAFTLYVLGIVLSFTILLSEVVMKRFKKFQKIDPDSEFQGYY</sequence>
<evidence type="ECO:0000313" key="10">
    <source>
        <dbReference type="Proteomes" id="UP001152798"/>
    </source>
</evidence>
<gene>
    <name evidence="9" type="ORF">NEZAVI_LOCUS7467</name>
</gene>
<dbReference type="Gene3D" id="1.10.287.70">
    <property type="match status" value="1"/>
</dbReference>
<evidence type="ECO:0000256" key="3">
    <source>
        <dbReference type="ARBA" id="ARBA00022692"/>
    </source>
</evidence>
<evidence type="ECO:0000256" key="7">
    <source>
        <dbReference type="ARBA" id="ARBA00023180"/>
    </source>
</evidence>
<dbReference type="AlphaFoldDB" id="A0A9P0H936"/>
<evidence type="ECO:0000256" key="5">
    <source>
        <dbReference type="ARBA" id="ARBA00023136"/>
    </source>
</evidence>
<dbReference type="SUPFAM" id="SSF53850">
    <property type="entry name" value="Periplasmic binding protein-like II"/>
    <property type="match status" value="1"/>
</dbReference>
<feature type="transmembrane region" description="Helical" evidence="8">
    <location>
        <begin position="296"/>
        <end position="314"/>
    </location>
</feature>
<dbReference type="OrthoDB" id="8189637at2759"/>
<keyword evidence="6" id="KW-0675">Receptor</keyword>
<evidence type="ECO:0000256" key="4">
    <source>
        <dbReference type="ARBA" id="ARBA00022989"/>
    </source>
</evidence>
<protein>
    <submittedName>
        <fullName evidence="9">Uncharacterized protein</fullName>
    </submittedName>
</protein>
<dbReference type="Gene3D" id="3.40.190.10">
    <property type="entry name" value="Periplasmic binding protein-like II"/>
    <property type="match status" value="1"/>
</dbReference>
<keyword evidence="5 8" id="KW-0472">Membrane</keyword>
<comment type="subcellular location">
    <subcellularLocation>
        <location evidence="1">Cell membrane</location>
        <topology evidence="1">Multi-pass membrane protein</topology>
    </subcellularLocation>
</comment>
<evidence type="ECO:0000256" key="8">
    <source>
        <dbReference type="SAM" id="Phobius"/>
    </source>
</evidence>
<feature type="transmembrane region" description="Helical" evidence="8">
    <location>
        <begin position="481"/>
        <end position="501"/>
    </location>
</feature>
<proteinExistence type="predicted"/>
<evidence type="ECO:0000313" key="9">
    <source>
        <dbReference type="EMBL" id="CAH1397681.1"/>
    </source>
</evidence>
<dbReference type="GO" id="GO:0005886">
    <property type="term" value="C:plasma membrane"/>
    <property type="evidence" value="ECO:0007669"/>
    <property type="project" value="UniProtKB-SubCell"/>
</dbReference>
<dbReference type="PANTHER" id="PTHR42643:SF30">
    <property type="entry name" value="IONOTROPIC RECEPTOR 40A-RELATED"/>
    <property type="match status" value="1"/>
</dbReference>